<dbReference type="PRINTS" id="PR01438">
    <property type="entry name" value="UNVRSLSTRESS"/>
</dbReference>
<organism evidence="3 4">
    <name type="scientific">Thiohalorhabdus methylotrophus</name>
    <dbReference type="NCBI Taxonomy" id="3242694"/>
    <lineage>
        <taxon>Bacteria</taxon>
        <taxon>Pseudomonadati</taxon>
        <taxon>Pseudomonadota</taxon>
        <taxon>Gammaproteobacteria</taxon>
        <taxon>Thiohalorhabdales</taxon>
        <taxon>Thiohalorhabdaceae</taxon>
        <taxon>Thiohalorhabdus</taxon>
    </lineage>
</organism>
<evidence type="ECO:0000313" key="4">
    <source>
        <dbReference type="Proteomes" id="UP001575181"/>
    </source>
</evidence>
<dbReference type="CDD" id="cd00293">
    <property type="entry name" value="USP-like"/>
    <property type="match status" value="1"/>
</dbReference>
<dbReference type="InterPro" id="IPR006016">
    <property type="entry name" value="UspA"/>
</dbReference>
<feature type="domain" description="UspA" evidence="2">
    <location>
        <begin position="4"/>
        <end position="146"/>
    </location>
</feature>
<dbReference type="Pfam" id="PF00582">
    <property type="entry name" value="Usp"/>
    <property type="match status" value="1"/>
</dbReference>
<dbReference type="PANTHER" id="PTHR46268">
    <property type="entry name" value="STRESS RESPONSE PROTEIN NHAX"/>
    <property type="match status" value="1"/>
</dbReference>
<evidence type="ECO:0000259" key="2">
    <source>
        <dbReference type="Pfam" id="PF00582"/>
    </source>
</evidence>
<protein>
    <submittedName>
        <fullName evidence="3">Universal stress protein</fullName>
    </submittedName>
</protein>
<dbReference type="PANTHER" id="PTHR46268:SF6">
    <property type="entry name" value="UNIVERSAL STRESS PROTEIN UP12"/>
    <property type="match status" value="1"/>
</dbReference>
<dbReference type="InterPro" id="IPR014729">
    <property type="entry name" value="Rossmann-like_a/b/a_fold"/>
</dbReference>
<dbReference type="InterPro" id="IPR006015">
    <property type="entry name" value="Universal_stress_UspA"/>
</dbReference>
<comment type="similarity">
    <text evidence="1">Belongs to the universal stress protein A family.</text>
</comment>
<reference evidence="3 4" key="1">
    <citation type="submission" date="2024-08" db="EMBL/GenBank/DDBJ databases">
        <title>Whole-genome sequencing of halo(alkali)philic microorganisms from hypersaline lakes.</title>
        <authorList>
            <person name="Sorokin D.Y."/>
            <person name="Merkel A.Y."/>
            <person name="Messina E."/>
            <person name="Yakimov M."/>
        </authorList>
    </citation>
    <scope>NUCLEOTIDE SEQUENCE [LARGE SCALE GENOMIC DNA]</scope>
    <source>
        <strain evidence="3 4">Cl-TMA</strain>
    </source>
</reference>
<dbReference type="EMBL" id="JBGUAW010000006">
    <property type="protein sequence ID" value="MFA9461112.1"/>
    <property type="molecule type" value="Genomic_DNA"/>
</dbReference>
<accession>A0ABV4TV03</accession>
<dbReference type="Proteomes" id="UP001575181">
    <property type="component" value="Unassembled WGS sequence"/>
</dbReference>
<sequence length="161" mass="17723">MQLRRILAPVDQSEPAHYAARSAAELAIRFQAELHLLHVVTPQLIYAEWPELVMPPEDLTEEMLEQCRRYLDQLEEELTAQGASVIVHCEESAMRPFAAINQFARDLPADMIVIGSHGRTGLRHALIGSTAEKVVRKAASPVLVVKSGEVAAELPEPPAGE</sequence>
<evidence type="ECO:0000313" key="3">
    <source>
        <dbReference type="EMBL" id="MFA9461112.1"/>
    </source>
</evidence>
<proteinExistence type="inferred from homology"/>
<gene>
    <name evidence="3" type="ORF">ACERLL_09780</name>
</gene>
<keyword evidence="4" id="KW-1185">Reference proteome</keyword>
<evidence type="ECO:0000256" key="1">
    <source>
        <dbReference type="ARBA" id="ARBA00008791"/>
    </source>
</evidence>
<comment type="caution">
    <text evidence="3">The sequence shown here is derived from an EMBL/GenBank/DDBJ whole genome shotgun (WGS) entry which is preliminary data.</text>
</comment>
<name>A0ABV4TV03_9GAMM</name>
<dbReference type="Gene3D" id="3.40.50.620">
    <property type="entry name" value="HUPs"/>
    <property type="match status" value="1"/>
</dbReference>
<dbReference type="RefSeq" id="WP_373655898.1">
    <property type="nucleotide sequence ID" value="NZ_JBGUAW010000006.1"/>
</dbReference>
<dbReference type="SUPFAM" id="SSF52402">
    <property type="entry name" value="Adenine nucleotide alpha hydrolases-like"/>
    <property type="match status" value="1"/>
</dbReference>